<dbReference type="PROSITE" id="PS00943">
    <property type="entry name" value="UBIA"/>
    <property type="match status" value="1"/>
</dbReference>
<evidence type="ECO:0000256" key="7">
    <source>
        <dbReference type="ARBA" id="ARBA00022688"/>
    </source>
</evidence>
<dbReference type="PANTHER" id="PTHR11048:SF28">
    <property type="entry name" value="4-HYDROXYBENZOATE POLYPRENYLTRANSFERASE, MITOCHONDRIAL"/>
    <property type="match status" value="1"/>
</dbReference>
<evidence type="ECO:0000256" key="10">
    <source>
        <dbReference type="ARBA" id="ARBA00023136"/>
    </source>
</evidence>
<evidence type="ECO:0000256" key="4">
    <source>
        <dbReference type="ARBA" id="ARBA00022475"/>
    </source>
</evidence>
<feature type="transmembrane region" description="Helical" evidence="11">
    <location>
        <begin position="285"/>
        <end position="305"/>
    </location>
</feature>
<keyword evidence="6 11" id="KW-0808">Transferase</keyword>
<dbReference type="Gene3D" id="1.20.120.1780">
    <property type="entry name" value="UbiA prenyltransferase"/>
    <property type="match status" value="1"/>
</dbReference>
<feature type="transmembrane region" description="Helical" evidence="11">
    <location>
        <begin position="216"/>
        <end position="233"/>
    </location>
</feature>
<dbReference type="FunFam" id="1.20.120.1780:FF:000001">
    <property type="entry name" value="4-hydroxybenzoate octaprenyltransferase"/>
    <property type="match status" value="1"/>
</dbReference>
<dbReference type="Pfam" id="PF01040">
    <property type="entry name" value="UbiA"/>
    <property type="match status" value="1"/>
</dbReference>
<dbReference type="EMBL" id="ACCU02000004">
    <property type="protein sequence ID" value="EEE43528.2"/>
    <property type="molecule type" value="Genomic_DNA"/>
</dbReference>
<feature type="transmembrane region" description="Helical" evidence="11">
    <location>
        <begin position="346"/>
        <end position="365"/>
    </location>
</feature>
<keyword evidence="11" id="KW-0460">Magnesium</keyword>
<dbReference type="PANTHER" id="PTHR11048">
    <property type="entry name" value="PRENYLTRANSFERASES"/>
    <property type="match status" value="1"/>
</dbReference>
<feature type="transmembrane region" description="Helical" evidence="11">
    <location>
        <begin position="311"/>
        <end position="331"/>
    </location>
</feature>
<dbReference type="InterPro" id="IPR000537">
    <property type="entry name" value="UbiA_prenyltransferase"/>
</dbReference>
<dbReference type="GO" id="GO:0008412">
    <property type="term" value="F:4-hydroxybenzoate polyprenyltransferase activity"/>
    <property type="evidence" value="ECO:0007669"/>
    <property type="project" value="UniProtKB-UniRule"/>
</dbReference>
<evidence type="ECO:0000256" key="12">
    <source>
        <dbReference type="NCBIfam" id="TIGR01474"/>
    </source>
</evidence>
<evidence type="ECO:0000256" key="11">
    <source>
        <dbReference type="HAMAP-Rule" id="MF_01635"/>
    </source>
</evidence>
<keyword evidence="8 11" id="KW-0812">Transmembrane</keyword>
<dbReference type="Proteomes" id="UP000004703">
    <property type="component" value="Chromosome"/>
</dbReference>
<name>A0A5E8GUT4_ROSAD</name>
<reference evidence="13 14" key="2">
    <citation type="submission" date="2013-04" db="EMBL/GenBank/DDBJ databases">
        <authorList>
            <person name="Fiebig A."/>
            <person name="Pradella S."/>
            <person name="Wagner-Doebler I."/>
        </authorList>
    </citation>
    <scope>NUCLEOTIDE SEQUENCE [LARGE SCALE GENOMIC DNA]</scope>
    <source>
        <strain evidence="14">DSM 17067 / NCIMB 14079 / DFL-11</strain>
    </source>
</reference>
<keyword evidence="9 11" id="KW-1133">Transmembrane helix</keyword>
<evidence type="ECO:0000256" key="3">
    <source>
        <dbReference type="ARBA" id="ARBA00005985"/>
    </source>
</evidence>
<evidence type="ECO:0000313" key="13">
    <source>
        <dbReference type="EMBL" id="EEE43528.2"/>
    </source>
</evidence>
<keyword evidence="10 11" id="KW-0472">Membrane</keyword>
<evidence type="ECO:0000256" key="1">
    <source>
        <dbReference type="ARBA" id="ARBA00001946"/>
    </source>
</evidence>
<dbReference type="GO" id="GO:0005886">
    <property type="term" value="C:plasma membrane"/>
    <property type="evidence" value="ECO:0007669"/>
    <property type="project" value="UniProtKB-SubCell"/>
</dbReference>
<comment type="cofactor">
    <cofactor evidence="1 11">
        <name>Mg(2+)</name>
        <dbReference type="ChEBI" id="CHEBI:18420"/>
    </cofactor>
</comment>
<comment type="catalytic activity">
    <reaction evidence="11">
        <text>all-trans-octaprenyl diphosphate + 4-hydroxybenzoate = 4-hydroxy-3-(all-trans-octaprenyl)benzoate + diphosphate</text>
        <dbReference type="Rhea" id="RHEA:27782"/>
        <dbReference type="ChEBI" id="CHEBI:1617"/>
        <dbReference type="ChEBI" id="CHEBI:17879"/>
        <dbReference type="ChEBI" id="CHEBI:33019"/>
        <dbReference type="ChEBI" id="CHEBI:57711"/>
        <dbReference type="EC" id="2.5.1.39"/>
    </reaction>
</comment>
<dbReference type="FunFam" id="1.10.357.140:FF:000003">
    <property type="entry name" value="4-hydroxybenzoate polyprenyltransferase, mitochondrial"/>
    <property type="match status" value="1"/>
</dbReference>
<evidence type="ECO:0000256" key="5">
    <source>
        <dbReference type="ARBA" id="ARBA00022519"/>
    </source>
</evidence>
<comment type="subcellular location">
    <subcellularLocation>
        <location evidence="11">Cell inner membrane</location>
        <topology evidence="11">Multi-pass membrane protein</topology>
    </subcellularLocation>
    <subcellularLocation>
        <location evidence="2">Membrane</location>
        <topology evidence="2">Multi-pass membrane protein</topology>
    </subcellularLocation>
</comment>
<evidence type="ECO:0000256" key="9">
    <source>
        <dbReference type="ARBA" id="ARBA00022989"/>
    </source>
</evidence>
<reference evidence="13 14" key="1">
    <citation type="submission" date="2008-01" db="EMBL/GenBank/DDBJ databases">
        <authorList>
            <person name="Wagner-Dobler I."/>
            <person name="Ferriera S."/>
            <person name="Johnson J."/>
            <person name="Kravitz S."/>
            <person name="Beeson K."/>
            <person name="Sutton G."/>
            <person name="Rogers Y.-H."/>
            <person name="Friedman R."/>
            <person name="Frazier M."/>
            <person name="Venter J.C."/>
        </authorList>
    </citation>
    <scope>NUCLEOTIDE SEQUENCE [LARGE SCALE GENOMIC DNA]</scope>
    <source>
        <strain evidence="14">DSM 17067 / NCIMB 14079 / DFL-11</strain>
    </source>
</reference>
<keyword evidence="5 11" id="KW-0997">Cell inner membrane</keyword>
<dbReference type="GO" id="GO:0006744">
    <property type="term" value="P:ubiquinone biosynthetic process"/>
    <property type="evidence" value="ECO:0007669"/>
    <property type="project" value="UniProtKB-UniRule"/>
</dbReference>
<dbReference type="InterPro" id="IPR039653">
    <property type="entry name" value="Prenyltransferase"/>
</dbReference>
<protein>
    <recommendedName>
        <fullName evidence="11 12">4-hydroxybenzoate octaprenyltransferase</fullName>
        <ecNumber evidence="11 12">2.5.1.39</ecNumber>
    </recommendedName>
    <alternativeName>
        <fullName evidence="11">4-HB polyprenyltransferase</fullName>
    </alternativeName>
</protein>
<evidence type="ECO:0000256" key="6">
    <source>
        <dbReference type="ARBA" id="ARBA00022679"/>
    </source>
</evidence>
<dbReference type="AlphaFoldDB" id="A0A5E8GUT4"/>
<dbReference type="NCBIfam" id="TIGR01474">
    <property type="entry name" value="ubiA_proteo"/>
    <property type="match status" value="1"/>
</dbReference>
<feature type="transmembrane region" description="Helical" evidence="11">
    <location>
        <begin position="93"/>
        <end position="115"/>
    </location>
</feature>
<comment type="caution">
    <text evidence="13">The sequence shown here is derived from an EMBL/GenBank/DDBJ whole genome shotgun (WGS) entry which is preliminary data.</text>
</comment>
<keyword evidence="4 11" id="KW-1003">Cell membrane</keyword>
<proteinExistence type="inferred from homology"/>
<organism evidence="13 14">
    <name type="scientific">Roseibium alexandrii (strain DSM 17067 / NCIMB 14079 / DFL-11)</name>
    <name type="common">Labrenzia alexandrii</name>
    <dbReference type="NCBI Taxonomy" id="244592"/>
    <lineage>
        <taxon>Bacteria</taxon>
        <taxon>Pseudomonadati</taxon>
        <taxon>Pseudomonadota</taxon>
        <taxon>Alphaproteobacteria</taxon>
        <taxon>Hyphomicrobiales</taxon>
        <taxon>Stappiaceae</taxon>
        <taxon>Roseibium</taxon>
    </lineage>
</organism>
<dbReference type="Gene3D" id="1.10.357.140">
    <property type="entry name" value="UbiA prenyltransferase"/>
    <property type="match status" value="1"/>
</dbReference>
<comment type="pathway">
    <text evidence="11">Cofactor biosynthesis; ubiquinone biosynthesis.</text>
</comment>
<feature type="transmembrane region" description="Helical" evidence="11">
    <location>
        <begin position="239"/>
        <end position="258"/>
    </location>
</feature>
<dbReference type="CDD" id="cd13959">
    <property type="entry name" value="PT_UbiA_COQ2"/>
    <property type="match status" value="1"/>
</dbReference>
<dbReference type="HAMAP" id="MF_01635">
    <property type="entry name" value="UbiA"/>
    <property type="match status" value="1"/>
</dbReference>
<keyword evidence="7 11" id="KW-0831">Ubiquinone biosynthesis</keyword>
<dbReference type="InterPro" id="IPR044878">
    <property type="entry name" value="UbiA_sf"/>
</dbReference>
<gene>
    <name evidence="11" type="primary">ubiA</name>
    <name evidence="13" type="ORF">SADFL11_814</name>
</gene>
<dbReference type="InterPro" id="IPR006370">
    <property type="entry name" value="HB_polyprenyltransferase-like"/>
</dbReference>
<comment type="similarity">
    <text evidence="3 11">Belongs to the UbiA prenyltransferase family.</text>
</comment>
<evidence type="ECO:0000256" key="2">
    <source>
        <dbReference type="ARBA" id="ARBA00004141"/>
    </source>
</evidence>
<evidence type="ECO:0000313" key="14">
    <source>
        <dbReference type="Proteomes" id="UP000004703"/>
    </source>
</evidence>
<accession>A0A5E8GUT4</accession>
<comment type="function">
    <text evidence="11">Catalyzes the prenylation of para-hydroxybenzoate (PHB) with an all-trans polyprenyl group. Mediates the second step in the final reaction sequence of ubiquinone-8 (UQ-8) biosynthesis, which is the condensation of the polyisoprenoid side chain with PHB, generating the first membrane-bound Q intermediate 3-octaprenyl-4-hydroxybenzoate.</text>
</comment>
<dbReference type="InterPro" id="IPR030470">
    <property type="entry name" value="UbiA_prenylTrfase_CS"/>
</dbReference>
<dbReference type="EC" id="2.5.1.39" evidence="11 12"/>
<sequence length="366" mass="40037">MPLANGSPELYCVNCGLGVIFVCAAGKAAGNQPRARRNIVTRETSIRDHTMFFSTRDTGPVADAVKKHWVDTRLPAGLRPYARLARWERPIGWWLLLWPCWWSAALAAIAAGNSWPNPWHMLLFLIGAIAMRGAGCTYNDIVDVDIDAQVERTRSRPIPAGQVSKRQAKIFLVVQALVGLLVLLQFNSFSIALGIASLIPVAIYPFMKRITNWPQLFLGFAFSWGALMGWAAVFGDLSLAPILLYIGGICWTIGYDTIYAHQDKEDDALVGVKSTARLFGDRTRLALIVLYALASILFALAAALADAGPAAFLGILLGAIHLGWQIVIIDIDDGDQCLQLFRSNKIYGWVLFIGFAADAMISGIFA</sequence>
<dbReference type="UniPathway" id="UPA00232"/>
<evidence type="ECO:0000256" key="8">
    <source>
        <dbReference type="ARBA" id="ARBA00022692"/>
    </source>
</evidence>
<feature type="transmembrane region" description="Helical" evidence="11">
    <location>
        <begin position="171"/>
        <end position="204"/>
    </location>
</feature>